<dbReference type="EMBL" id="RAQK01000001">
    <property type="protein sequence ID" value="RKE97203.1"/>
    <property type="molecule type" value="Genomic_DNA"/>
</dbReference>
<evidence type="ECO:0000259" key="2">
    <source>
        <dbReference type="Pfam" id="PF13449"/>
    </source>
</evidence>
<name>A0A420DSR7_9RHOB</name>
<feature type="chain" id="PRO_5019481627" description="Phytase-like domain-containing protein" evidence="1">
    <location>
        <begin position="18"/>
        <end position="288"/>
    </location>
</feature>
<sequence>MIHLALAFICLCGLASAQPSLRPDGVLRWQIEAPWFGGWSGIEVTGQGTRMTVITDRGHLLEALLRRDRSGVLETVEVQSFRPLTDENGRRLGKKATDAEGLAIAENGHAFVSFEHRHRIMDLDPQTGRTGNRIALPFRNSLGDNSGIEALAIGLDGTLFALTEAAPARGHPFPLYTYTDGQWRVAAHIPQRGPFVPVGADIDALGRFWLLERTVTPIGFRSRVRMFVLDPHAPREYTLMTSIPARYDNLEGISVWSDQDGLMHVTLISDDNFFALQRTQIVEFVVIE</sequence>
<gene>
    <name evidence="3" type="ORF">C8N30_1798</name>
</gene>
<dbReference type="PIRSF" id="PIRSF031900">
    <property type="entry name" value="UCP031900"/>
    <property type="match status" value="1"/>
</dbReference>
<keyword evidence="1" id="KW-0732">Signal</keyword>
<reference evidence="3 4" key="1">
    <citation type="submission" date="2018-09" db="EMBL/GenBank/DDBJ databases">
        <title>Genomic Encyclopedia of Archaeal and Bacterial Type Strains, Phase II (KMG-II): from individual species to whole genera.</title>
        <authorList>
            <person name="Goeker M."/>
        </authorList>
    </citation>
    <scope>NUCLEOTIDE SEQUENCE [LARGE SCALE GENOMIC DNA]</scope>
    <source>
        <strain evidence="3 4">DSM 11458</strain>
    </source>
</reference>
<evidence type="ECO:0000256" key="1">
    <source>
        <dbReference type="SAM" id="SignalP"/>
    </source>
</evidence>
<dbReference type="STRING" id="1443111.Z949_3825"/>
<dbReference type="Pfam" id="PF13449">
    <property type="entry name" value="Phytase-like"/>
    <property type="match status" value="1"/>
</dbReference>
<feature type="domain" description="Phytase-like" evidence="2">
    <location>
        <begin position="35"/>
        <end position="273"/>
    </location>
</feature>
<dbReference type="AlphaFoldDB" id="A0A420DSR7"/>
<dbReference type="InterPro" id="IPR027372">
    <property type="entry name" value="Phytase-like_dom"/>
</dbReference>
<dbReference type="Proteomes" id="UP000284407">
    <property type="component" value="Unassembled WGS sequence"/>
</dbReference>
<evidence type="ECO:0000313" key="3">
    <source>
        <dbReference type="EMBL" id="RKE97203.1"/>
    </source>
</evidence>
<proteinExistence type="predicted"/>
<keyword evidence="4" id="KW-1185">Reference proteome</keyword>
<dbReference type="InterPro" id="IPR014567">
    <property type="entry name" value="UCP031900"/>
</dbReference>
<accession>A0A420DSR7</accession>
<dbReference type="SUPFAM" id="SSF101898">
    <property type="entry name" value="NHL repeat"/>
    <property type="match status" value="1"/>
</dbReference>
<comment type="caution">
    <text evidence="3">The sequence shown here is derived from an EMBL/GenBank/DDBJ whole genome shotgun (WGS) entry which is preliminary data.</text>
</comment>
<organism evidence="3 4">
    <name type="scientific">Sulfitobacter guttiformis</name>
    <dbReference type="NCBI Taxonomy" id="74349"/>
    <lineage>
        <taxon>Bacteria</taxon>
        <taxon>Pseudomonadati</taxon>
        <taxon>Pseudomonadota</taxon>
        <taxon>Alphaproteobacteria</taxon>
        <taxon>Rhodobacterales</taxon>
        <taxon>Roseobacteraceae</taxon>
        <taxon>Sulfitobacter</taxon>
    </lineage>
</organism>
<dbReference type="OrthoDB" id="9798693at2"/>
<protein>
    <recommendedName>
        <fullName evidence="2">Phytase-like domain-containing protein</fullName>
    </recommendedName>
</protein>
<feature type="signal peptide" evidence="1">
    <location>
        <begin position="1"/>
        <end position="17"/>
    </location>
</feature>
<evidence type="ECO:0000313" key="4">
    <source>
        <dbReference type="Proteomes" id="UP000284407"/>
    </source>
</evidence>
<dbReference type="RefSeq" id="WP_025064129.1">
    <property type="nucleotide sequence ID" value="NZ_RAQK01000001.1"/>
</dbReference>